<gene>
    <name evidence="1" type="ORF">Ami3637_05460</name>
</gene>
<evidence type="ECO:0000313" key="2">
    <source>
        <dbReference type="Proteomes" id="UP000463883"/>
    </source>
</evidence>
<accession>A0A6P1MB51</accession>
<dbReference type="InterPro" id="IPR016195">
    <property type="entry name" value="Pol/histidinol_Pase-like"/>
</dbReference>
<dbReference type="EMBL" id="CP047591">
    <property type="protein sequence ID" value="QHI71909.1"/>
    <property type="molecule type" value="Genomic_DNA"/>
</dbReference>
<evidence type="ECO:0000313" key="1">
    <source>
        <dbReference type="EMBL" id="QHI71909.1"/>
    </source>
</evidence>
<name>A0A6P1MB51_9FIRM</name>
<dbReference type="KEGG" id="amic:Ami3637_05460"/>
<sequence length="72" mass="8513">MKIKKLGDRGSAEFYERLELLMRKLKLMGLKGMECFHTDHTKEESMKLVEIAEKYHLHITEGSDYHGPEFEK</sequence>
<keyword evidence="2" id="KW-1185">Reference proteome</keyword>
<protein>
    <recommendedName>
        <fullName evidence="3">PHP domain-containing protein</fullName>
    </recommendedName>
</protein>
<reference evidence="1 2" key="1">
    <citation type="submission" date="2020-01" db="EMBL/GenBank/DDBJ databases">
        <title>Genomic analysis of Aminipila sp. CBA3637.</title>
        <authorList>
            <person name="Kim Y.B."/>
            <person name="Roh S.W."/>
        </authorList>
    </citation>
    <scope>NUCLEOTIDE SEQUENCE [LARGE SCALE GENOMIC DNA]</scope>
    <source>
        <strain evidence="1 2">CBA3637</strain>
    </source>
</reference>
<dbReference type="Proteomes" id="UP000463883">
    <property type="component" value="Chromosome"/>
</dbReference>
<dbReference type="SUPFAM" id="SSF89550">
    <property type="entry name" value="PHP domain-like"/>
    <property type="match status" value="1"/>
</dbReference>
<organism evidence="1 2">
    <name type="scientific">Aminipila terrae</name>
    <dbReference type="NCBI Taxonomy" id="2697030"/>
    <lineage>
        <taxon>Bacteria</taxon>
        <taxon>Bacillati</taxon>
        <taxon>Bacillota</taxon>
        <taxon>Clostridia</taxon>
        <taxon>Peptostreptococcales</taxon>
        <taxon>Anaerovoracaceae</taxon>
        <taxon>Aminipila</taxon>
    </lineage>
</organism>
<evidence type="ECO:0008006" key="3">
    <source>
        <dbReference type="Google" id="ProtNLM"/>
    </source>
</evidence>
<dbReference type="Gene3D" id="3.20.20.140">
    <property type="entry name" value="Metal-dependent hydrolases"/>
    <property type="match status" value="1"/>
</dbReference>
<proteinExistence type="predicted"/>
<dbReference type="AlphaFoldDB" id="A0A6P1MB51"/>
<dbReference type="RefSeq" id="WP_162361679.1">
    <property type="nucleotide sequence ID" value="NZ_CP047591.1"/>
</dbReference>